<protein>
    <recommendedName>
        <fullName evidence="6">ATP-dependent Clp protease proteolytic subunit</fullName>
    </recommendedName>
</protein>
<dbReference type="Proteomes" id="UP000177324">
    <property type="component" value="Unassembled WGS sequence"/>
</dbReference>
<comment type="caution">
    <text evidence="4">The sequence shown here is derived from an EMBL/GenBank/DDBJ whole genome shotgun (WGS) entry which is preliminary data.</text>
</comment>
<evidence type="ECO:0008006" key="6">
    <source>
        <dbReference type="Google" id="ProtNLM"/>
    </source>
</evidence>
<dbReference type="PANTHER" id="PTHR10381">
    <property type="entry name" value="ATP-DEPENDENT CLP PROTEASE PROTEOLYTIC SUBUNIT"/>
    <property type="match status" value="1"/>
</dbReference>
<dbReference type="GO" id="GO:0051117">
    <property type="term" value="F:ATPase binding"/>
    <property type="evidence" value="ECO:0007669"/>
    <property type="project" value="TreeGrafter"/>
</dbReference>
<dbReference type="PANTHER" id="PTHR10381:SF70">
    <property type="entry name" value="ATP-DEPENDENT CLP PROTEASE PROTEOLYTIC SUBUNIT"/>
    <property type="match status" value="1"/>
</dbReference>
<evidence type="ECO:0000256" key="3">
    <source>
        <dbReference type="ARBA" id="ARBA00022825"/>
    </source>
</evidence>
<dbReference type="GO" id="GO:0004252">
    <property type="term" value="F:serine-type endopeptidase activity"/>
    <property type="evidence" value="ECO:0007669"/>
    <property type="project" value="TreeGrafter"/>
</dbReference>
<dbReference type="GO" id="GO:0009368">
    <property type="term" value="C:endopeptidase Clp complex"/>
    <property type="evidence" value="ECO:0007669"/>
    <property type="project" value="TreeGrafter"/>
</dbReference>
<dbReference type="InterPro" id="IPR023562">
    <property type="entry name" value="ClpP/TepA"/>
</dbReference>
<dbReference type="STRING" id="1797589.A2784_00550"/>
<evidence type="ECO:0000256" key="1">
    <source>
        <dbReference type="ARBA" id="ARBA00022670"/>
    </source>
</evidence>
<dbReference type="AlphaFoldDB" id="A0A1G1VQI2"/>
<dbReference type="GO" id="GO:0006515">
    <property type="term" value="P:protein quality control for misfolded or incompletely synthesized proteins"/>
    <property type="evidence" value="ECO:0007669"/>
    <property type="project" value="TreeGrafter"/>
</dbReference>
<name>A0A1G1VQI2_9BACT</name>
<dbReference type="SUPFAM" id="SSF52096">
    <property type="entry name" value="ClpP/crotonase"/>
    <property type="match status" value="1"/>
</dbReference>
<dbReference type="InterPro" id="IPR029045">
    <property type="entry name" value="ClpP/crotonase-like_dom_sf"/>
</dbReference>
<evidence type="ECO:0000313" key="4">
    <source>
        <dbReference type="EMBL" id="OGY17584.1"/>
    </source>
</evidence>
<keyword evidence="1" id="KW-0645">Protease</keyword>
<accession>A0A1G1VQI2</accession>
<dbReference type="Gene3D" id="3.90.226.10">
    <property type="entry name" value="2-enoyl-CoA Hydratase, Chain A, domain 1"/>
    <property type="match status" value="1"/>
</dbReference>
<evidence type="ECO:0000256" key="2">
    <source>
        <dbReference type="ARBA" id="ARBA00022801"/>
    </source>
</evidence>
<keyword evidence="3" id="KW-0720">Serine protease</keyword>
<dbReference type="EMBL" id="MHCH01000018">
    <property type="protein sequence ID" value="OGY17584.1"/>
    <property type="molecule type" value="Genomic_DNA"/>
</dbReference>
<gene>
    <name evidence="4" type="ORF">A2784_00550</name>
</gene>
<organism evidence="4 5">
    <name type="scientific">Candidatus Chisholmbacteria bacterium RIFCSPHIGHO2_01_FULL_48_12</name>
    <dbReference type="NCBI Taxonomy" id="1797589"/>
    <lineage>
        <taxon>Bacteria</taxon>
        <taxon>Candidatus Chisholmiibacteriota</taxon>
    </lineage>
</organism>
<dbReference type="GO" id="GO:0004176">
    <property type="term" value="F:ATP-dependent peptidase activity"/>
    <property type="evidence" value="ECO:0007669"/>
    <property type="project" value="TreeGrafter"/>
</dbReference>
<keyword evidence="2" id="KW-0378">Hydrolase</keyword>
<reference evidence="4 5" key="1">
    <citation type="journal article" date="2016" name="Nat. Commun.">
        <title>Thousands of microbial genomes shed light on interconnected biogeochemical processes in an aquifer system.</title>
        <authorList>
            <person name="Anantharaman K."/>
            <person name="Brown C.T."/>
            <person name="Hug L.A."/>
            <person name="Sharon I."/>
            <person name="Castelle C.J."/>
            <person name="Probst A.J."/>
            <person name="Thomas B.C."/>
            <person name="Singh A."/>
            <person name="Wilkins M.J."/>
            <person name="Karaoz U."/>
            <person name="Brodie E.L."/>
            <person name="Williams K.H."/>
            <person name="Hubbard S.S."/>
            <person name="Banfield J.F."/>
        </authorList>
    </citation>
    <scope>NUCLEOTIDE SEQUENCE [LARGE SCALE GENOMIC DNA]</scope>
</reference>
<sequence>MYYFTFTGDVSVSNTQELIHFFNSKIIDGNYTETFTIFLSSIGGDIDAAIRTYDFLKSIPNKIHTIGFGQIDSSAITIFLAGDKRTVLQKTRFRFHEPTYHMQQADSILSFFGERVGLFQELDKRLKEITSQETGKSISQINKLYSEGKILNTQEAKNLGIVHEVVSQLPKPENLTSGSREDEDRDS</sequence>
<evidence type="ECO:0000313" key="5">
    <source>
        <dbReference type="Proteomes" id="UP000177324"/>
    </source>
</evidence>
<proteinExistence type="predicted"/>
<dbReference type="Pfam" id="PF00574">
    <property type="entry name" value="CLP_protease"/>
    <property type="match status" value="1"/>
</dbReference>